<keyword evidence="3 6" id="KW-0812">Transmembrane</keyword>
<dbReference type="PROSITE" id="PS50006">
    <property type="entry name" value="FHA_DOMAIN"/>
    <property type="match status" value="1"/>
</dbReference>
<reference evidence="8 9" key="1">
    <citation type="submission" date="2020-09" db="EMBL/GenBank/DDBJ databases">
        <title>Isolation and identification of active actinomycetes.</title>
        <authorList>
            <person name="Li X."/>
        </authorList>
    </citation>
    <scope>NUCLEOTIDE SEQUENCE [LARGE SCALE GENOMIC DNA]</scope>
    <source>
        <strain evidence="8 9">NEAU-LLC</strain>
    </source>
</reference>
<protein>
    <submittedName>
        <fullName evidence="8">FHA domain-containing protein</fullName>
    </submittedName>
</protein>
<evidence type="ECO:0000256" key="2">
    <source>
        <dbReference type="ARBA" id="ARBA00022553"/>
    </source>
</evidence>
<dbReference type="EMBL" id="JACXZS010000006">
    <property type="protein sequence ID" value="MBD3942209.1"/>
    <property type="molecule type" value="Genomic_DNA"/>
</dbReference>
<keyword evidence="4 6" id="KW-1133">Transmembrane helix</keyword>
<evidence type="ECO:0000256" key="4">
    <source>
        <dbReference type="ARBA" id="ARBA00022989"/>
    </source>
</evidence>
<sequence length="260" mass="26976">MTSHAQAGRTVTVDVLVLTASARPGQHVAALAIDAAIVLIPGLAAVVAFVAGATAFGWMLAAGAAVAAIALTVALARTGRTPGRLAAGTRTVALESAAPAGRRLLADALTGRLRTFDLVRGRDPISAALAPYSFPPEALAPAKTTVPHYGFTRPAVVELDTGERLQLAASLILGRDPVAPADAPAAVHRWSDLSRTLSKSHARLEWDGQQAWVVDLGSTNGTAVVRAGAEHPLIPFQRTPLPDGTRLRLGDRHLTVRTTS</sequence>
<dbReference type="InterPro" id="IPR010432">
    <property type="entry name" value="RDD"/>
</dbReference>
<accession>A0ABR8NPV3</accession>
<evidence type="ECO:0000313" key="8">
    <source>
        <dbReference type="EMBL" id="MBD3942209.1"/>
    </source>
</evidence>
<keyword evidence="5 6" id="KW-0472">Membrane</keyword>
<dbReference type="Pfam" id="PF06271">
    <property type="entry name" value="RDD"/>
    <property type="match status" value="1"/>
</dbReference>
<keyword evidence="2" id="KW-0597">Phosphoprotein</keyword>
<evidence type="ECO:0000313" key="9">
    <source>
        <dbReference type="Proteomes" id="UP000598426"/>
    </source>
</evidence>
<dbReference type="InterPro" id="IPR000253">
    <property type="entry name" value="FHA_dom"/>
</dbReference>
<dbReference type="InterPro" id="IPR008984">
    <property type="entry name" value="SMAD_FHA_dom_sf"/>
</dbReference>
<dbReference type="RefSeq" id="WP_191171836.1">
    <property type="nucleotide sequence ID" value="NZ_JACXZS010000006.1"/>
</dbReference>
<dbReference type="Pfam" id="PF00498">
    <property type="entry name" value="FHA"/>
    <property type="match status" value="1"/>
</dbReference>
<evidence type="ECO:0000256" key="3">
    <source>
        <dbReference type="ARBA" id="ARBA00022692"/>
    </source>
</evidence>
<name>A0ABR8NPV3_9MICO</name>
<evidence type="ECO:0000259" key="7">
    <source>
        <dbReference type="PROSITE" id="PS50006"/>
    </source>
</evidence>
<feature type="transmembrane region" description="Helical" evidence="6">
    <location>
        <begin position="28"/>
        <end position="50"/>
    </location>
</feature>
<evidence type="ECO:0000256" key="1">
    <source>
        <dbReference type="ARBA" id="ARBA00004141"/>
    </source>
</evidence>
<organism evidence="8 9">
    <name type="scientific">Microbacterium helvum</name>
    <dbReference type="NCBI Taxonomy" id="2773713"/>
    <lineage>
        <taxon>Bacteria</taxon>
        <taxon>Bacillati</taxon>
        <taxon>Actinomycetota</taxon>
        <taxon>Actinomycetes</taxon>
        <taxon>Micrococcales</taxon>
        <taxon>Microbacteriaceae</taxon>
        <taxon>Microbacterium</taxon>
    </lineage>
</organism>
<dbReference type="Proteomes" id="UP000598426">
    <property type="component" value="Unassembled WGS sequence"/>
</dbReference>
<evidence type="ECO:0000256" key="5">
    <source>
        <dbReference type="ARBA" id="ARBA00023136"/>
    </source>
</evidence>
<comment type="subcellular location">
    <subcellularLocation>
        <location evidence="1">Membrane</location>
        <topology evidence="1">Multi-pass membrane protein</topology>
    </subcellularLocation>
</comment>
<gene>
    <name evidence="8" type="ORF">IF188_10930</name>
</gene>
<evidence type="ECO:0000256" key="6">
    <source>
        <dbReference type="SAM" id="Phobius"/>
    </source>
</evidence>
<dbReference type="Gene3D" id="2.60.200.20">
    <property type="match status" value="1"/>
</dbReference>
<keyword evidence="9" id="KW-1185">Reference proteome</keyword>
<feature type="domain" description="FHA" evidence="7">
    <location>
        <begin position="171"/>
        <end position="224"/>
    </location>
</feature>
<dbReference type="CDD" id="cd00060">
    <property type="entry name" value="FHA"/>
    <property type="match status" value="1"/>
</dbReference>
<dbReference type="SUPFAM" id="SSF49879">
    <property type="entry name" value="SMAD/FHA domain"/>
    <property type="match status" value="1"/>
</dbReference>
<comment type="caution">
    <text evidence="8">The sequence shown here is derived from an EMBL/GenBank/DDBJ whole genome shotgun (WGS) entry which is preliminary data.</text>
</comment>
<proteinExistence type="predicted"/>
<feature type="transmembrane region" description="Helical" evidence="6">
    <location>
        <begin position="56"/>
        <end position="76"/>
    </location>
</feature>